<comment type="subcellular location">
    <subcellularLocation>
        <location evidence="4">Cytoplasm</location>
    </subcellularLocation>
    <subcellularLocation>
        <location evidence="4">Cell membrane</location>
        <topology evidence="4">Peripheral membrane protein</topology>
        <orientation evidence="4">Cytoplasmic side</orientation>
    </subcellularLocation>
</comment>
<dbReference type="RefSeq" id="WP_094787396.1">
    <property type="nucleotide sequence ID" value="NZ_JAEVHG010000003.1"/>
</dbReference>
<dbReference type="SUPFAM" id="SSF101322">
    <property type="entry name" value="YcfC-like"/>
    <property type="match status" value="1"/>
</dbReference>
<keyword evidence="2 4" id="KW-0963">Cytoplasm</keyword>
<comment type="similarity">
    <text evidence="4">Belongs to the HflD family.</text>
</comment>
<dbReference type="GO" id="GO:0005737">
    <property type="term" value="C:cytoplasm"/>
    <property type="evidence" value="ECO:0007669"/>
    <property type="project" value="UniProtKB-SubCell"/>
</dbReference>
<evidence type="ECO:0000256" key="4">
    <source>
        <dbReference type="HAMAP-Rule" id="MF_00695"/>
    </source>
</evidence>
<keyword evidence="3 4" id="KW-0472">Membrane</keyword>
<evidence type="ECO:0000313" key="6">
    <source>
        <dbReference type="Proteomes" id="UP000257039"/>
    </source>
</evidence>
<protein>
    <recommendedName>
        <fullName evidence="4">High frequency lysogenization protein HflD homolog</fullName>
    </recommendedName>
</protein>
<dbReference type="InterPro" id="IPR035932">
    <property type="entry name" value="HflD-like_sf"/>
</dbReference>
<proteinExistence type="inferred from homology"/>
<dbReference type="Pfam" id="PF04356">
    <property type="entry name" value="DUF489"/>
    <property type="match status" value="1"/>
</dbReference>
<reference evidence="5 6" key="1">
    <citation type="submission" date="2017-04" db="EMBL/GenBank/DDBJ databases">
        <title>Draft genome sequence of Zooshikella ganghwensis VG4 isolated from Red Sea sediments.</title>
        <authorList>
            <person name="Rehman Z."/>
            <person name="Alam I."/>
            <person name="Kamau A."/>
            <person name="Bajic V."/>
            <person name="Leiknes T."/>
        </authorList>
    </citation>
    <scope>NUCLEOTIDE SEQUENCE [LARGE SCALE GENOMIC DNA]</scope>
    <source>
        <strain evidence="5 6">VG4</strain>
    </source>
</reference>
<evidence type="ECO:0000256" key="2">
    <source>
        <dbReference type="ARBA" id="ARBA00022490"/>
    </source>
</evidence>
<evidence type="ECO:0000256" key="3">
    <source>
        <dbReference type="ARBA" id="ARBA00023136"/>
    </source>
</evidence>
<accession>A0A4P9VLK8</accession>
<sequence>MSTYSYKDQALALAGVFQAANLVEKVAKTGQAPEDALITSLSSILNTSPNSVADVYEGASGVMLGLRVLRSVLQKEASSMQTDTIRYALTLLHLERKLSKNPAMLTEIASRLDKIKDQVNHFAVTHENIIAAFASLYQDTISTFRTRIQVTGEMRHLQQQVNADKIRACLLAGIRAAMLWHQTGGSRWQLLLSRSKLLGGVESCIHV</sequence>
<keyword evidence="1 4" id="KW-1003">Cell membrane</keyword>
<dbReference type="NCBIfam" id="NF001246">
    <property type="entry name" value="PRK00218.1-2"/>
    <property type="match status" value="1"/>
</dbReference>
<dbReference type="PANTHER" id="PTHR38100">
    <property type="entry name" value="HIGH FREQUENCY LYSOGENIZATION PROTEIN HFLD"/>
    <property type="match status" value="1"/>
</dbReference>
<comment type="caution">
    <text evidence="5">The sequence shown here is derived from an EMBL/GenBank/DDBJ whole genome shotgun (WGS) entry which is preliminary data.</text>
</comment>
<organism evidence="5 6">
    <name type="scientific">Zooshikella ganghwensis</name>
    <dbReference type="NCBI Taxonomy" id="202772"/>
    <lineage>
        <taxon>Bacteria</taxon>
        <taxon>Pseudomonadati</taxon>
        <taxon>Pseudomonadota</taxon>
        <taxon>Gammaproteobacteria</taxon>
        <taxon>Oceanospirillales</taxon>
        <taxon>Zooshikellaceae</taxon>
        <taxon>Zooshikella</taxon>
    </lineage>
</organism>
<gene>
    <name evidence="4" type="primary">hflD</name>
    <name evidence="5" type="ORF">B9G39_12440</name>
</gene>
<evidence type="ECO:0000256" key="1">
    <source>
        <dbReference type="ARBA" id="ARBA00022475"/>
    </source>
</evidence>
<dbReference type="GO" id="GO:0005886">
    <property type="term" value="C:plasma membrane"/>
    <property type="evidence" value="ECO:0007669"/>
    <property type="project" value="UniProtKB-SubCell"/>
</dbReference>
<dbReference type="HAMAP" id="MF_00695">
    <property type="entry name" value="HflD_protein"/>
    <property type="match status" value="1"/>
</dbReference>
<dbReference type="Gene3D" id="1.10.3890.10">
    <property type="entry name" value="HflD-like"/>
    <property type="match status" value="1"/>
</dbReference>
<keyword evidence="6" id="KW-1185">Reference proteome</keyword>
<dbReference type="AlphaFoldDB" id="A0A4P9VLK8"/>
<dbReference type="Proteomes" id="UP000257039">
    <property type="component" value="Unassembled WGS sequence"/>
</dbReference>
<name>A0A4P9VLK8_9GAMM</name>
<dbReference type="EMBL" id="NDXW01000001">
    <property type="protein sequence ID" value="RDH44193.1"/>
    <property type="molecule type" value="Genomic_DNA"/>
</dbReference>
<dbReference type="InterPro" id="IPR007451">
    <property type="entry name" value="HflD"/>
</dbReference>
<evidence type="ECO:0000313" key="5">
    <source>
        <dbReference type="EMBL" id="RDH44193.1"/>
    </source>
</evidence>
<dbReference type="PANTHER" id="PTHR38100:SF1">
    <property type="entry name" value="HIGH FREQUENCY LYSOGENIZATION PROTEIN HFLD"/>
    <property type="match status" value="1"/>
</dbReference>